<reference evidence="2" key="2">
    <citation type="submission" date="2015-01" db="EMBL/GenBank/DDBJ databases">
        <title>Evolutionary Origins and Diversification of the Mycorrhizal Mutualists.</title>
        <authorList>
            <consortium name="DOE Joint Genome Institute"/>
            <consortium name="Mycorrhizal Genomics Consortium"/>
            <person name="Kohler A."/>
            <person name="Kuo A."/>
            <person name="Nagy L.G."/>
            <person name="Floudas D."/>
            <person name="Copeland A."/>
            <person name="Barry K.W."/>
            <person name="Cichocki N."/>
            <person name="Veneault-Fourrey C."/>
            <person name="LaButti K."/>
            <person name="Lindquist E.A."/>
            <person name="Lipzen A."/>
            <person name="Lundell T."/>
            <person name="Morin E."/>
            <person name="Murat C."/>
            <person name="Riley R."/>
            <person name="Ohm R."/>
            <person name="Sun H."/>
            <person name="Tunlid A."/>
            <person name="Henrissat B."/>
            <person name="Grigoriev I.V."/>
            <person name="Hibbett D.S."/>
            <person name="Martin F."/>
        </authorList>
    </citation>
    <scope>NUCLEOTIDE SEQUENCE [LARGE SCALE GENOMIC DNA]</scope>
    <source>
        <strain evidence="2">Marx 270</strain>
    </source>
</reference>
<dbReference type="InParanoid" id="A0A0C3IY46"/>
<evidence type="ECO:0000313" key="1">
    <source>
        <dbReference type="EMBL" id="KIO01748.1"/>
    </source>
</evidence>
<reference evidence="1 2" key="1">
    <citation type="submission" date="2014-04" db="EMBL/GenBank/DDBJ databases">
        <authorList>
            <consortium name="DOE Joint Genome Institute"/>
            <person name="Kuo A."/>
            <person name="Kohler A."/>
            <person name="Costa M.D."/>
            <person name="Nagy L.G."/>
            <person name="Floudas D."/>
            <person name="Copeland A."/>
            <person name="Barry K.W."/>
            <person name="Cichocki N."/>
            <person name="Veneault-Fourrey C."/>
            <person name="LaButti K."/>
            <person name="Lindquist E.A."/>
            <person name="Lipzen A."/>
            <person name="Lundell T."/>
            <person name="Morin E."/>
            <person name="Murat C."/>
            <person name="Sun H."/>
            <person name="Tunlid A."/>
            <person name="Henrissat B."/>
            <person name="Grigoriev I.V."/>
            <person name="Hibbett D.S."/>
            <person name="Martin F."/>
            <person name="Nordberg H.P."/>
            <person name="Cantor M.N."/>
            <person name="Hua S.X."/>
        </authorList>
    </citation>
    <scope>NUCLEOTIDE SEQUENCE [LARGE SCALE GENOMIC DNA]</scope>
    <source>
        <strain evidence="1 2">Marx 270</strain>
    </source>
</reference>
<sequence length="52" mass="6011">MFSSDGKDGVYSLIFSLLNRSVWYPFTATLNVHRCPSLPRTVLSSPTRLRWH</sequence>
<keyword evidence="2" id="KW-1185">Reference proteome</keyword>
<proteinExistence type="predicted"/>
<protein>
    <submittedName>
        <fullName evidence="1">Uncharacterized protein</fullName>
    </submittedName>
</protein>
<accession>A0A0C3IY46</accession>
<name>A0A0C3IY46_PISTI</name>
<dbReference type="HOGENOM" id="CLU_3088232_0_0_1"/>
<dbReference type="AlphaFoldDB" id="A0A0C3IY46"/>
<dbReference type="Proteomes" id="UP000054217">
    <property type="component" value="Unassembled WGS sequence"/>
</dbReference>
<dbReference type="EMBL" id="KN831986">
    <property type="protein sequence ID" value="KIO01748.1"/>
    <property type="molecule type" value="Genomic_DNA"/>
</dbReference>
<evidence type="ECO:0000313" key="2">
    <source>
        <dbReference type="Proteomes" id="UP000054217"/>
    </source>
</evidence>
<gene>
    <name evidence="1" type="ORF">M404DRAFT_1002861</name>
</gene>
<organism evidence="1 2">
    <name type="scientific">Pisolithus tinctorius Marx 270</name>
    <dbReference type="NCBI Taxonomy" id="870435"/>
    <lineage>
        <taxon>Eukaryota</taxon>
        <taxon>Fungi</taxon>
        <taxon>Dikarya</taxon>
        <taxon>Basidiomycota</taxon>
        <taxon>Agaricomycotina</taxon>
        <taxon>Agaricomycetes</taxon>
        <taxon>Agaricomycetidae</taxon>
        <taxon>Boletales</taxon>
        <taxon>Sclerodermatineae</taxon>
        <taxon>Pisolithaceae</taxon>
        <taxon>Pisolithus</taxon>
    </lineage>
</organism>